<feature type="transmembrane region" description="Helical" evidence="6">
    <location>
        <begin position="12"/>
        <end position="37"/>
    </location>
</feature>
<dbReference type="InterPro" id="IPR002549">
    <property type="entry name" value="AI-2E-like"/>
</dbReference>
<feature type="transmembrane region" description="Helical" evidence="6">
    <location>
        <begin position="246"/>
        <end position="267"/>
    </location>
</feature>
<accession>A0ABX1GAW1</accession>
<keyword evidence="4 6" id="KW-1133">Transmembrane helix</keyword>
<keyword evidence="5 6" id="KW-0472">Membrane</keyword>
<comment type="similarity">
    <text evidence="2">Belongs to the autoinducer-2 exporter (AI-2E) (TC 2.A.86) family.</text>
</comment>
<dbReference type="PANTHER" id="PTHR21716">
    <property type="entry name" value="TRANSMEMBRANE PROTEIN"/>
    <property type="match status" value="1"/>
</dbReference>
<keyword evidence="3 6" id="KW-0812">Transmembrane</keyword>
<keyword evidence="8" id="KW-1185">Reference proteome</keyword>
<name>A0ABX1GAW1_9GAMM</name>
<dbReference type="RefSeq" id="WP_168448833.1">
    <property type="nucleotide sequence ID" value="NZ_JAAWWK010000001.1"/>
</dbReference>
<gene>
    <name evidence="7" type="ORF">HCU74_02625</name>
</gene>
<feature type="transmembrane region" description="Helical" evidence="6">
    <location>
        <begin position="308"/>
        <end position="337"/>
    </location>
</feature>
<evidence type="ECO:0000256" key="2">
    <source>
        <dbReference type="ARBA" id="ARBA00009773"/>
    </source>
</evidence>
<evidence type="ECO:0000313" key="7">
    <source>
        <dbReference type="EMBL" id="NKI16307.1"/>
    </source>
</evidence>
<comment type="subcellular location">
    <subcellularLocation>
        <location evidence="1">Membrane</location>
        <topology evidence="1">Multi-pass membrane protein</topology>
    </subcellularLocation>
</comment>
<proteinExistence type="inferred from homology"/>
<evidence type="ECO:0000256" key="1">
    <source>
        <dbReference type="ARBA" id="ARBA00004141"/>
    </source>
</evidence>
<comment type="caution">
    <text evidence="7">The sequence shown here is derived from an EMBL/GenBank/DDBJ whole genome shotgun (WGS) entry which is preliminary data.</text>
</comment>
<feature type="transmembrane region" description="Helical" evidence="6">
    <location>
        <begin position="58"/>
        <end position="82"/>
    </location>
</feature>
<evidence type="ECO:0000256" key="6">
    <source>
        <dbReference type="SAM" id="Phobius"/>
    </source>
</evidence>
<feature type="transmembrane region" description="Helical" evidence="6">
    <location>
        <begin position="212"/>
        <end position="240"/>
    </location>
</feature>
<evidence type="ECO:0000313" key="8">
    <source>
        <dbReference type="Proteomes" id="UP000765845"/>
    </source>
</evidence>
<dbReference type="PANTHER" id="PTHR21716:SF64">
    <property type="entry name" value="AI-2 TRANSPORT PROTEIN TQSA"/>
    <property type="match status" value="1"/>
</dbReference>
<dbReference type="EMBL" id="JAAWWK010000001">
    <property type="protein sequence ID" value="NKI16307.1"/>
    <property type="molecule type" value="Genomic_DNA"/>
</dbReference>
<organism evidence="7 8">
    <name type="scientific">Spongiibacter thalassae</name>
    <dbReference type="NCBI Taxonomy" id="2721624"/>
    <lineage>
        <taxon>Bacteria</taxon>
        <taxon>Pseudomonadati</taxon>
        <taxon>Pseudomonadota</taxon>
        <taxon>Gammaproteobacteria</taxon>
        <taxon>Cellvibrionales</taxon>
        <taxon>Spongiibacteraceae</taxon>
        <taxon>Spongiibacter</taxon>
    </lineage>
</organism>
<dbReference type="Pfam" id="PF01594">
    <property type="entry name" value="AI-2E_transport"/>
    <property type="match status" value="1"/>
</dbReference>
<dbReference type="Proteomes" id="UP000765845">
    <property type="component" value="Unassembled WGS sequence"/>
</dbReference>
<evidence type="ECO:0000256" key="5">
    <source>
        <dbReference type="ARBA" id="ARBA00023136"/>
    </source>
</evidence>
<feature type="transmembrane region" description="Helical" evidence="6">
    <location>
        <begin position="151"/>
        <end position="171"/>
    </location>
</feature>
<reference evidence="7 8" key="1">
    <citation type="submission" date="2020-04" db="EMBL/GenBank/DDBJ databases">
        <authorList>
            <person name="Yoon J."/>
        </authorList>
    </citation>
    <scope>NUCLEOTIDE SEQUENCE [LARGE SCALE GENOMIC DNA]</scope>
    <source>
        <strain evidence="7 8">KMU-166</strain>
    </source>
</reference>
<sequence>MTINSRMVYSVGGVILLALLFRALSPILMPFAIAAVLAYMGDPLVDRLEERRIGRSAAVVIVFSCLTLVSLIIVLVTLPILLDQVQLLITRLHAFVQWFQAEALPQLRAFLDLPDRGQPPIDSAKEALSKNWNAAGGVLLYLWQKISGSSMAFITWMANVALIPVVTFYLLRDWDLMTAAIRKLLPRSREQLCVDLATECDDILGAFARGQLLVMLALAAIYTIGLWAVGVDLALVLGLVAGLASIVPYLGFLVGIVAAGVAAYFQFGLSWELLAVAGVFGVGQVLESVLLTPTLVGDKIGLHPVMVIFAVLAGGQLFGFLGVLLALPAAAVFKVLFSYLHQRYLISQWYSEGGLPLTPTDEESLSEPRQ</sequence>
<evidence type="ECO:0000256" key="4">
    <source>
        <dbReference type="ARBA" id="ARBA00022989"/>
    </source>
</evidence>
<feature type="transmembrane region" description="Helical" evidence="6">
    <location>
        <begin position="274"/>
        <end position="296"/>
    </location>
</feature>
<evidence type="ECO:0000256" key="3">
    <source>
        <dbReference type="ARBA" id="ARBA00022692"/>
    </source>
</evidence>
<protein>
    <submittedName>
        <fullName evidence="7">AI-2E family transporter</fullName>
    </submittedName>
</protein>